<proteinExistence type="predicted"/>
<evidence type="ECO:0000313" key="8">
    <source>
        <dbReference type="EMBL" id="MFC4768293.1"/>
    </source>
</evidence>
<evidence type="ECO:0000256" key="1">
    <source>
        <dbReference type="ARBA" id="ARBA00004651"/>
    </source>
</evidence>
<dbReference type="PANTHER" id="PTHR33545">
    <property type="entry name" value="UPF0750 MEMBRANE PROTEIN YITT-RELATED"/>
    <property type="match status" value="1"/>
</dbReference>
<gene>
    <name evidence="8" type="ORF">ACFO8Q_13145</name>
</gene>
<keyword evidence="9" id="KW-1185">Reference proteome</keyword>
<keyword evidence="5 6" id="KW-0472">Membrane</keyword>
<comment type="subcellular location">
    <subcellularLocation>
        <location evidence="1">Cell membrane</location>
        <topology evidence="1">Multi-pass membrane protein</topology>
    </subcellularLocation>
</comment>
<dbReference type="PIRSF" id="PIRSF006483">
    <property type="entry name" value="Membrane_protein_YitT"/>
    <property type="match status" value="1"/>
</dbReference>
<sequence>MKRNRDRVSLTSSWVRDMIFVTIGAFLTALSVNWVFVPNQIVTGGLTGIGILLEFALGIPISATTLLLNIPLFVAGWKMLGGQAFGFKTLYGFVVLAGFIQLTDFFRTTPLTDEPLLACIYGGVLLGGGLGIVFRGRATTGGTDLLARLVQKLTGVSPGVLLLVIDGLIIVSAAVMFNVERILYALVSLFVTGKTIDFIQEGLARSKVAYIISAHHDQIKEGILHSLDRGVTQLEAVGGYTGENRKVLLCVVNQSEVSNLKDLVRSVDSEAFVIVSDAHEVLGKGFLLPTL</sequence>
<dbReference type="PANTHER" id="PTHR33545:SF5">
    <property type="entry name" value="UPF0750 MEMBRANE PROTEIN YITT"/>
    <property type="match status" value="1"/>
</dbReference>
<dbReference type="InterPro" id="IPR051461">
    <property type="entry name" value="UPF0750_membrane"/>
</dbReference>
<dbReference type="EMBL" id="JBHSHC010000099">
    <property type="protein sequence ID" value="MFC4768293.1"/>
    <property type="molecule type" value="Genomic_DNA"/>
</dbReference>
<feature type="transmembrane region" description="Helical" evidence="6">
    <location>
        <begin position="49"/>
        <end position="73"/>
    </location>
</feature>
<feature type="transmembrane region" description="Helical" evidence="6">
    <location>
        <begin position="115"/>
        <end position="134"/>
    </location>
</feature>
<feature type="transmembrane region" description="Helical" evidence="6">
    <location>
        <begin position="155"/>
        <end position="176"/>
    </location>
</feature>
<comment type="caution">
    <text evidence="8">The sequence shown here is derived from an EMBL/GenBank/DDBJ whole genome shotgun (WGS) entry which is preliminary data.</text>
</comment>
<dbReference type="InterPro" id="IPR003740">
    <property type="entry name" value="YitT"/>
</dbReference>
<evidence type="ECO:0000256" key="2">
    <source>
        <dbReference type="ARBA" id="ARBA00022475"/>
    </source>
</evidence>
<dbReference type="Proteomes" id="UP001596002">
    <property type="component" value="Unassembled WGS sequence"/>
</dbReference>
<dbReference type="InterPro" id="IPR015867">
    <property type="entry name" value="N-reg_PII/ATP_PRibTrfase_C"/>
</dbReference>
<reference evidence="9" key="1">
    <citation type="journal article" date="2019" name="Int. J. Syst. Evol. Microbiol.">
        <title>The Global Catalogue of Microorganisms (GCM) 10K type strain sequencing project: providing services to taxonomists for standard genome sequencing and annotation.</title>
        <authorList>
            <consortium name="The Broad Institute Genomics Platform"/>
            <consortium name="The Broad Institute Genome Sequencing Center for Infectious Disease"/>
            <person name="Wu L."/>
            <person name="Ma J."/>
        </authorList>
    </citation>
    <scope>NUCLEOTIDE SEQUENCE [LARGE SCALE GENOMIC DNA]</scope>
    <source>
        <strain evidence="9">WYCCWR 12678</strain>
    </source>
</reference>
<evidence type="ECO:0000313" key="9">
    <source>
        <dbReference type="Proteomes" id="UP001596002"/>
    </source>
</evidence>
<dbReference type="Pfam" id="PF10035">
    <property type="entry name" value="DUF2179"/>
    <property type="match status" value="1"/>
</dbReference>
<evidence type="ECO:0000259" key="7">
    <source>
        <dbReference type="Pfam" id="PF10035"/>
    </source>
</evidence>
<feature type="transmembrane region" description="Helical" evidence="6">
    <location>
        <begin position="85"/>
        <end position="103"/>
    </location>
</feature>
<evidence type="ECO:0000256" key="6">
    <source>
        <dbReference type="SAM" id="Phobius"/>
    </source>
</evidence>
<protein>
    <submittedName>
        <fullName evidence="8">YitT family protein</fullName>
    </submittedName>
</protein>
<accession>A0ABV9Q3F6</accession>
<evidence type="ECO:0000256" key="5">
    <source>
        <dbReference type="ARBA" id="ARBA00023136"/>
    </source>
</evidence>
<feature type="transmembrane region" description="Helical" evidence="6">
    <location>
        <begin position="20"/>
        <end position="37"/>
    </location>
</feature>
<organism evidence="8 9">
    <name type="scientific">Effusibacillus consociatus</name>
    <dbReference type="NCBI Taxonomy" id="1117041"/>
    <lineage>
        <taxon>Bacteria</taxon>
        <taxon>Bacillati</taxon>
        <taxon>Bacillota</taxon>
        <taxon>Bacilli</taxon>
        <taxon>Bacillales</taxon>
        <taxon>Alicyclobacillaceae</taxon>
        <taxon>Effusibacillus</taxon>
    </lineage>
</organism>
<name>A0ABV9Q3F6_9BACL</name>
<feature type="domain" description="DUF2179" evidence="7">
    <location>
        <begin position="229"/>
        <end position="283"/>
    </location>
</feature>
<dbReference type="Pfam" id="PF02588">
    <property type="entry name" value="YitT_membrane"/>
    <property type="match status" value="1"/>
</dbReference>
<evidence type="ECO:0000256" key="4">
    <source>
        <dbReference type="ARBA" id="ARBA00022989"/>
    </source>
</evidence>
<dbReference type="Gene3D" id="3.30.70.120">
    <property type="match status" value="1"/>
</dbReference>
<dbReference type="CDD" id="cd16380">
    <property type="entry name" value="YitT_C"/>
    <property type="match status" value="1"/>
</dbReference>
<keyword evidence="4 6" id="KW-1133">Transmembrane helix</keyword>
<dbReference type="RefSeq" id="WP_380026249.1">
    <property type="nucleotide sequence ID" value="NZ_JBHSHC010000099.1"/>
</dbReference>
<evidence type="ECO:0000256" key="3">
    <source>
        <dbReference type="ARBA" id="ARBA00022692"/>
    </source>
</evidence>
<keyword evidence="2" id="KW-1003">Cell membrane</keyword>
<dbReference type="InterPro" id="IPR019264">
    <property type="entry name" value="DUF2179"/>
</dbReference>
<keyword evidence="3 6" id="KW-0812">Transmembrane</keyword>